<dbReference type="SUPFAM" id="SSF57850">
    <property type="entry name" value="RING/U-box"/>
    <property type="match status" value="1"/>
</dbReference>
<evidence type="ECO:0000256" key="3">
    <source>
        <dbReference type="ARBA" id="ARBA00022723"/>
    </source>
</evidence>
<dbReference type="GO" id="GO:0061630">
    <property type="term" value="F:ubiquitin protein ligase activity"/>
    <property type="evidence" value="ECO:0007669"/>
    <property type="project" value="UniProtKB-EC"/>
</dbReference>
<organism evidence="10 11">
    <name type="scientific">Eleusine coracana subsp. coracana</name>
    <dbReference type="NCBI Taxonomy" id="191504"/>
    <lineage>
        <taxon>Eukaryota</taxon>
        <taxon>Viridiplantae</taxon>
        <taxon>Streptophyta</taxon>
        <taxon>Embryophyta</taxon>
        <taxon>Tracheophyta</taxon>
        <taxon>Spermatophyta</taxon>
        <taxon>Magnoliopsida</taxon>
        <taxon>Liliopsida</taxon>
        <taxon>Poales</taxon>
        <taxon>Poaceae</taxon>
        <taxon>PACMAD clade</taxon>
        <taxon>Chloridoideae</taxon>
        <taxon>Cynodonteae</taxon>
        <taxon>Eleusininae</taxon>
        <taxon>Eleusine</taxon>
    </lineage>
</organism>
<dbReference type="InterPro" id="IPR013083">
    <property type="entry name" value="Znf_RING/FYVE/PHD"/>
</dbReference>
<evidence type="ECO:0000313" key="11">
    <source>
        <dbReference type="Proteomes" id="UP001054889"/>
    </source>
</evidence>
<comment type="catalytic activity">
    <reaction evidence="1">
        <text>S-ubiquitinyl-[E2 ubiquitin-conjugating enzyme]-L-cysteine + [acceptor protein]-L-lysine = [E2 ubiquitin-conjugating enzyme]-L-cysteine + N(6)-ubiquitinyl-[acceptor protein]-L-lysine.</text>
        <dbReference type="EC" id="2.3.2.27"/>
    </reaction>
</comment>
<accession>A0AAV5CIK6</accession>
<name>A0AAV5CIK6_ELECO</name>
<evidence type="ECO:0000313" key="10">
    <source>
        <dbReference type="EMBL" id="GJM98257.1"/>
    </source>
</evidence>
<dbReference type="Pfam" id="PF13639">
    <property type="entry name" value="zf-RING_2"/>
    <property type="match status" value="1"/>
</dbReference>
<sequence length="276" mass="30119">MDSGAPSSNDPPPPPGLAPRVLVVRIVAGLFMVSFAVVLVAVLLFYFRRRRDRRITGARLEHGERATLPAGTRGDDVDPFPAETLPAFAYCARDRSGEHECAVCLGAVREGEMVRRLPACLHVYHVECIDRWLATHRTCPVCRSKLDHPRKPASNMHQAWGKGGGGQALLTPLVSAPALQDVPLPPLSQPVPSVLGFHVADGRLQYVHYSEVEYTKVVFDTESLCCVVLACAHKGCFCTDNGFVGVVRYRCTLAPLLLGDRIVTGLDELSELLKTI</sequence>
<dbReference type="AlphaFoldDB" id="A0AAV5CIK6"/>
<evidence type="ECO:0000259" key="9">
    <source>
        <dbReference type="PROSITE" id="PS50089"/>
    </source>
</evidence>
<evidence type="ECO:0000256" key="2">
    <source>
        <dbReference type="ARBA" id="ARBA00012483"/>
    </source>
</evidence>
<evidence type="ECO:0000256" key="7">
    <source>
        <dbReference type="PROSITE-ProRule" id="PRU00175"/>
    </source>
</evidence>
<comment type="caution">
    <text evidence="10">The sequence shown here is derived from an EMBL/GenBank/DDBJ whole genome shotgun (WGS) entry which is preliminary data.</text>
</comment>
<keyword evidence="8" id="KW-0472">Membrane</keyword>
<keyword evidence="11" id="KW-1185">Reference proteome</keyword>
<evidence type="ECO:0000256" key="6">
    <source>
        <dbReference type="ARBA" id="ARBA00024209"/>
    </source>
</evidence>
<dbReference type="InterPro" id="IPR001841">
    <property type="entry name" value="Znf_RING"/>
</dbReference>
<comment type="similarity">
    <text evidence="6">Belongs to the RING-type zinc finger family. ATL subfamily.</text>
</comment>
<dbReference type="InterPro" id="IPR053238">
    <property type="entry name" value="RING-H2_zinc_finger"/>
</dbReference>
<keyword evidence="3" id="KW-0479">Metal-binding</keyword>
<evidence type="ECO:0000256" key="1">
    <source>
        <dbReference type="ARBA" id="ARBA00000900"/>
    </source>
</evidence>
<reference evidence="10" key="1">
    <citation type="journal article" date="2018" name="DNA Res.">
        <title>Multiple hybrid de novo genome assembly of finger millet, an orphan allotetraploid crop.</title>
        <authorList>
            <person name="Hatakeyama M."/>
            <person name="Aluri S."/>
            <person name="Balachadran M.T."/>
            <person name="Sivarajan S.R."/>
            <person name="Patrignani A."/>
            <person name="Gruter S."/>
            <person name="Poveda L."/>
            <person name="Shimizu-Inatsugi R."/>
            <person name="Baeten J."/>
            <person name="Francoijs K.J."/>
            <person name="Nataraja K.N."/>
            <person name="Reddy Y.A.N."/>
            <person name="Phadnis S."/>
            <person name="Ravikumar R.L."/>
            <person name="Schlapbach R."/>
            <person name="Sreeman S.M."/>
            <person name="Shimizu K.K."/>
        </authorList>
    </citation>
    <scope>NUCLEOTIDE SEQUENCE</scope>
</reference>
<keyword evidence="8" id="KW-0812">Transmembrane</keyword>
<feature type="domain" description="RING-type" evidence="9">
    <location>
        <begin position="101"/>
        <end position="143"/>
    </location>
</feature>
<dbReference type="EMBL" id="BQKI01000007">
    <property type="protein sequence ID" value="GJM98257.1"/>
    <property type="molecule type" value="Genomic_DNA"/>
</dbReference>
<protein>
    <recommendedName>
        <fullName evidence="2">RING-type E3 ubiquitin transferase</fullName>
        <ecNumber evidence="2">2.3.2.27</ecNumber>
    </recommendedName>
</protein>
<dbReference type="SMART" id="SM00184">
    <property type="entry name" value="RING"/>
    <property type="match status" value="1"/>
</dbReference>
<gene>
    <name evidence="10" type="primary">ga15247</name>
    <name evidence="10" type="ORF">PR202_ga15247</name>
</gene>
<reference evidence="10" key="2">
    <citation type="submission" date="2021-12" db="EMBL/GenBank/DDBJ databases">
        <title>Resequencing data analysis of finger millet.</title>
        <authorList>
            <person name="Hatakeyama M."/>
            <person name="Aluri S."/>
            <person name="Balachadran M.T."/>
            <person name="Sivarajan S.R."/>
            <person name="Poveda L."/>
            <person name="Shimizu-Inatsugi R."/>
            <person name="Schlapbach R."/>
            <person name="Sreeman S.M."/>
            <person name="Shimizu K.K."/>
        </authorList>
    </citation>
    <scope>NUCLEOTIDE SEQUENCE</scope>
</reference>
<dbReference type="CDD" id="cd16461">
    <property type="entry name" value="RING-H2_EL5-like"/>
    <property type="match status" value="1"/>
</dbReference>
<evidence type="ECO:0000256" key="4">
    <source>
        <dbReference type="ARBA" id="ARBA00022771"/>
    </source>
</evidence>
<feature type="transmembrane region" description="Helical" evidence="8">
    <location>
        <begin position="22"/>
        <end position="47"/>
    </location>
</feature>
<dbReference type="EC" id="2.3.2.27" evidence="2"/>
<evidence type="ECO:0000256" key="5">
    <source>
        <dbReference type="ARBA" id="ARBA00022833"/>
    </source>
</evidence>
<dbReference type="PROSITE" id="PS50089">
    <property type="entry name" value="ZF_RING_2"/>
    <property type="match status" value="1"/>
</dbReference>
<proteinExistence type="inferred from homology"/>
<dbReference type="GO" id="GO:0008270">
    <property type="term" value="F:zinc ion binding"/>
    <property type="evidence" value="ECO:0007669"/>
    <property type="project" value="UniProtKB-KW"/>
</dbReference>
<dbReference type="PANTHER" id="PTHR14155:SF623">
    <property type="entry name" value="RING ZINC FINGER DOMAIN SUPERFAMILY PROTEIN-RELATED"/>
    <property type="match status" value="1"/>
</dbReference>
<dbReference type="Proteomes" id="UP001054889">
    <property type="component" value="Unassembled WGS sequence"/>
</dbReference>
<keyword evidence="4 7" id="KW-0863">Zinc-finger</keyword>
<keyword evidence="8" id="KW-1133">Transmembrane helix</keyword>
<dbReference type="PANTHER" id="PTHR14155">
    <property type="entry name" value="RING FINGER DOMAIN-CONTAINING"/>
    <property type="match status" value="1"/>
</dbReference>
<evidence type="ECO:0000256" key="8">
    <source>
        <dbReference type="SAM" id="Phobius"/>
    </source>
</evidence>
<dbReference type="Gene3D" id="3.30.40.10">
    <property type="entry name" value="Zinc/RING finger domain, C3HC4 (zinc finger)"/>
    <property type="match status" value="1"/>
</dbReference>
<keyword evidence="5" id="KW-0862">Zinc</keyword>